<keyword evidence="1" id="KW-0472">Membrane</keyword>
<dbReference type="InterPro" id="IPR036937">
    <property type="entry name" value="Adhesion_dom_fimbrial_sf"/>
</dbReference>
<dbReference type="Gene3D" id="2.60.40.1090">
    <property type="entry name" value="Fimbrial-type adhesion domain"/>
    <property type="match status" value="1"/>
</dbReference>
<protein>
    <submittedName>
        <fullName evidence="2">Adhesin</fullName>
    </submittedName>
</protein>
<feature type="transmembrane region" description="Helical" evidence="1">
    <location>
        <begin position="28"/>
        <end position="50"/>
    </location>
</feature>
<dbReference type="GO" id="GO:0009289">
    <property type="term" value="C:pilus"/>
    <property type="evidence" value="ECO:0007669"/>
    <property type="project" value="InterPro"/>
</dbReference>
<reference evidence="2" key="1">
    <citation type="submission" date="2023-06" db="EMBL/GenBank/DDBJ databases">
        <authorList>
            <consortium name="Clinical and Environmental Microbiology Branch: Whole genome sequencing antimicrobial resistance pathogens in the healthcare setting"/>
        </authorList>
    </citation>
    <scope>NUCLEOTIDE SEQUENCE</scope>
    <source>
        <strain evidence="2">Microbial</strain>
    </source>
</reference>
<dbReference type="RefSeq" id="WP_004247356.1">
    <property type="nucleotide sequence ID" value="NZ_BRSY01000023.1"/>
</dbReference>
<dbReference type="GO" id="GO:0007155">
    <property type="term" value="P:cell adhesion"/>
    <property type="evidence" value="ECO:0007669"/>
    <property type="project" value="InterPro"/>
</dbReference>
<sequence length="383" mass="42553">MLKLIHKFSSWKKEIALNNVIIPLLNDLIYFLILLSVFFINFIFTSIAIADYAPRIQDINTGYMIKLASNSPIALNPVKGTDGKNYYKVGNTIVINNTPSSVSVSGIVQCIGLTWGHASTNISWNNAYHRLFTYVPMAGTNIEGHMAYRINSNLVMTIDTQMLNWVNIRGSVCEQATPTLTAHASEFTVQFPISVTFYINDMVIDSQLPIPEMDLGGYVRAFTRSGTSPPQNSWALNDVTVPMRLAASQLNVTSSCKTVTSTGQVSTLNLKHGQLNTLNYDSLVTESVTYNCVFSKATKVRLRLDYITDNDPQKRLPMVSTQNSNNKIYSELTMTDEITGQKGKDFKIDINDLRTIKITSHLQGTNAIAGDYKGSAWLIATFD</sequence>
<proteinExistence type="predicted"/>
<name>A0AAN3YQV7_PROMI</name>
<comment type="caution">
    <text evidence="2">The sequence shown here is derived from an EMBL/GenBank/DDBJ whole genome shotgun (WGS) entry which is preliminary data.</text>
</comment>
<dbReference type="AlphaFoldDB" id="A0AAN3YQV7"/>
<gene>
    <name evidence="2" type="ORF">PW210_000456</name>
</gene>
<evidence type="ECO:0000313" key="3">
    <source>
        <dbReference type="Proteomes" id="UP001171165"/>
    </source>
</evidence>
<accession>A0AAN3YQV7</accession>
<keyword evidence="1" id="KW-0812">Transmembrane</keyword>
<dbReference type="EMBL" id="ABKSPD020000001">
    <property type="protein sequence ID" value="EKW9774702.1"/>
    <property type="molecule type" value="Genomic_DNA"/>
</dbReference>
<keyword evidence="1" id="KW-1133">Transmembrane helix</keyword>
<evidence type="ECO:0000313" key="2">
    <source>
        <dbReference type="EMBL" id="EKW9774702.1"/>
    </source>
</evidence>
<dbReference type="GeneID" id="6800551"/>
<organism evidence="2 3">
    <name type="scientific">Proteus mirabilis</name>
    <dbReference type="NCBI Taxonomy" id="584"/>
    <lineage>
        <taxon>Bacteria</taxon>
        <taxon>Pseudomonadati</taxon>
        <taxon>Pseudomonadota</taxon>
        <taxon>Gammaproteobacteria</taxon>
        <taxon>Enterobacterales</taxon>
        <taxon>Morganellaceae</taxon>
        <taxon>Proteus</taxon>
    </lineage>
</organism>
<evidence type="ECO:0000256" key="1">
    <source>
        <dbReference type="SAM" id="Phobius"/>
    </source>
</evidence>
<dbReference type="Proteomes" id="UP001171165">
    <property type="component" value="Unassembled WGS sequence"/>
</dbReference>